<reference evidence="1 2" key="1">
    <citation type="submission" date="2019-07" db="EMBL/GenBank/DDBJ databases">
        <authorList>
            <person name="Jastrzebski P J."/>
            <person name="Paukszto L."/>
            <person name="Jastrzebski P J."/>
        </authorList>
    </citation>
    <scope>NUCLEOTIDE SEQUENCE [LARGE SCALE GENOMIC DNA]</scope>
    <source>
        <strain evidence="1 2">WMS-il1</strain>
    </source>
</reference>
<evidence type="ECO:0000313" key="2">
    <source>
        <dbReference type="Proteomes" id="UP000321570"/>
    </source>
</evidence>
<dbReference type="AlphaFoldDB" id="A0A564YY29"/>
<dbReference type="Proteomes" id="UP000321570">
    <property type="component" value="Unassembled WGS sequence"/>
</dbReference>
<gene>
    <name evidence="1" type="ORF">WMSIL1_LOCUS10585</name>
</gene>
<protein>
    <submittedName>
        <fullName evidence="1">Uncharacterized protein</fullName>
    </submittedName>
</protein>
<name>A0A564YY29_HYMDI</name>
<sequence length="64" mass="7624">MLDNLSNIFKCLKELKYMGNVVYQDLTYKSLSFVDQVVSLCGQKQQRKRIVQYVQKLKHPEEQE</sequence>
<organism evidence="1 2">
    <name type="scientific">Hymenolepis diminuta</name>
    <name type="common">Rat tapeworm</name>
    <dbReference type="NCBI Taxonomy" id="6216"/>
    <lineage>
        <taxon>Eukaryota</taxon>
        <taxon>Metazoa</taxon>
        <taxon>Spiralia</taxon>
        <taxon>Lophotrochozoa</taxon>
        <taxon>Platyhelminthes</taxon>
        <taxon>Cestoda</taxon>
        <taxon>Eucestoda</taxon>
        <taxon>Cyclophyllidea</taxon>
        <taxon>Hymenolepididae</taxon>
        <taxon>Hymenolepis</taxon>
    </lineage>
</organism>
<evidence type="ECO:0000313" key="1">
    <source>
        <dbReference type="EMBL" id="VUZ52056.1"/>
    </source>
</evidence>
<accession>A0A564YY29</accession>
<dbReference type="EMBL" id="CABIJS010000455">
    <property type="protein sequence ID" value="VUZ52056.1"/>
    <property type="molecule type" value="Genomic_DNA"/>
</dbReference>
<proteinExistence type="predicted"/>
<keyword evidence="2" id="KW-1185">Reference proteome</keyword>